<reference evidence="1" key="1">
    <citation type="submission" date="2016-10" db="EMBL/GenBank/DDBJ databases">
        <authorList>
            <person name="de Groot N.N."/>
        </authorList>
    </citation>
    <scope>NUCLEOTIDE SEQUENCE</scope>
</reference>
<evidence type="ECO:0000313" key="1">
    <source>
        <dbReference type="EMBL" id="SFV71745.1"/>
    </source>
</evidence>
<name>A0A1W1D194_9ZZZZ</name>
<sequence>MEILEEYHDELSTVLVNVSNSIDDYFIEDNSSSLKSKTYAKFSSSIAMEGNQKIEKDMRLRLRLNLPKIQKNLRIIFEDDNYDNSFYDRTTLNSEKLKDKSYYLRLEYLKLVKKKFNLGLGLGLRVRQGNLVPYLNFRSRYDVFKNETFKSLFRNRFRYYSDGEKEDVLEFSNIYIFDNSVYTILQNELSYSNRESYEFAYHDLSLIKKLSDRKQLSIGMGIRSDLVNFKDYNIEYYHIHSLYHCTFYKSWLYYEVSPSVLWRESNNFNISYRLMLNFGILFKK</sequence>
<organism evidence="1">
    <name type="scientific">hydrothermal vent metagenome</name>
    <dbReference type="NCBI Taxonomy" id="652676"/>
    <lineage>
        <taxon>unclassified sequences</taxon>
        <taxon>metagenomes</taxon>
        <taxon>ecological metagenomes</taxon>
    </lineage>
</organism>
<dbReference type="EMBL" id="FPHM01000304">
    <property type="protein sequence ID" value="SFV71745.1"/>
    <property type="molecule type" value="Genomic_DNA"/>
</dbReference>
<protein>
    <submittedName>
        <fullName evidence="1">Uncharacterized protein</fullName>
    </submittedName>
</protein>
<gene>
    <name evidence="1" type="ORF">MNB_SV-13-2016</name>
</gene>
<dbReference type="AlphaFoldDB" id="A0A1W1D194"/>
<proteinExistence type="predicted"/>
<accession>A0A1W1D194</accession>